<sequence length="375" mass="41178">MSRPENVASLPIGEGAAPAHPIPSIPAAECKPAARIEPETSQKYGTLYTTQVPYIQTTTEYEEYDIPEDSVIVETRPIKVPFSETTTKTWEVELPPAGQEVSYGTLALPVEKVVHTSYDYQLPAKQATTEPSPAEITAKKITSIDYDYELPENKAVYTTKVYMIPIEETIVQTKTYSAKLPSDYEAEEKTDVEIAGRKLTTHTYEYKVPSCDTKVYSDLVDVNVKQSVTKSYAYKLPDCEKPVETKFATADGVETITLTKDYLLPCENTTTKLNPTEASVKAAASSAATCNNCGSSPSVNEVRYQYDPAKVTVTKQLEESMQQAEDDAIAGELANMSSDAESMPLAESSDVANVEISEEHCELISELDNIDAELL</sequence>
<reference evidence="2" key="1">
    <citation type="journal article" date="2016" name="J. Biol. Chem.">
        <title>Outer Membrane Proteins Derived from Non-cyanobacterial Lineage Cover the Peptidoglycan of Cyanophora paradoxa Cyanelles and Serve as a Cyanelle Diffusion Channel.</title>
        <authorList>
            <person name="Kojima S."/>
            <person name="Muramoto K."/>
            <person name="Kusano T."/>
        </authorList>
    </citation>
    <scope>NUCLEOTIDE SEQUENCE</scope>
    <source>
        <strain evidence="2">NIES-547</strain>
    </source>
</reference>
<feature type="region of interest" description="Disordered" evidence="1">
    <location>
        <begin position="1"/>
        <end position="28"/>
    </location>
</feature>
<evidence type="ECO:0000313" key="2">
    <source>
        <dbReference type="EMBL" id="BAR94063.1"/>
    </source>
</evidence>
<dbReference type="AlphaFoldDB" id="A0A0H5AWD6"/>
<name>A0A0H5AWD6_CYAPA</name>
<organism evidence="2">
    <name type="scientific">Cyanophora paradoxa</name>
    <dbReference type="NCBI Taxonomy" id="2762"/>
    <lineage>
        <taxon>Eukaryota</taxon>
        <taxon>Glaucocystophyceae</taxon>
        <taxon>Cyanophorales</taxon>
        <taxon>Cyanophoraceae</taxon>
        <taxon>Cyanophora</taxon>
    </lineage>
</organism>
<evidence type="ECO:0000256" key="1">
    <source>
        <dbReference type="SAM" id="MobiDB-lite"/>
    </source>
</evidence>
<dbReference type="EMBL" id="LC064066">
    <property type="protein sequence ID" value="BAR94063.1"/>
    <property type="molecule type" value="mRNA"/>
</dbReference>
<accession>A0A0H5AWD6</accession>
<proteinExistence type="evidence at transcript level"/>
<gene>
    <name evidence="2" type="primary">papC2</name>
</gene>
<protein>
    <submittedName>
        <fullName evidence="2">Peptidoglycan-associated protein</fullName>
    </submittedName>
</protein>